<evidence type="ECO:0000313" key="2">
    <source>
        <dbReference type="EMBL" id="SUZ74931.1"/>
    </source>
</evidence>
<feature type="region of interest" description="Disordered" evidence="1">
    <location>
        <begin position="281"/>
        <end position="306"/>
    </location>
</feature>
<dbReference type="EMBL" id="UINC01001227">
    <property type="protein sequence ID" value="SUZ74931.1"/>
    <property type="molecule type" value="Genomic_DNA"/>
</dbReference>
<protein>
    <recommendedName>
        <fullName evidence="3">Phytanoyl-CoA dioxygenase</fullName>
    </recommendedName>
</protein>
<dbReference type="GO" id="GO:0046872">
    <property type="term" value="F:metal ion binding"/>
    <property type="evidence" value="ECO:0007669"/>
    <property type="project" value="UniProtKB-ARBA"/>
</dbReference>
<organism evidence="2">
    <name type="scientific">marine metagenome</name>
    <dbReference type="NCBI Taxonomy" id="408172"/>
    <lineage>
        <taxon>unclassified sequences</taxon>
        <taxon>metagenomes</taxon>
        <taxon>ecological metagenomes</taxon>
    </lineage>
</organism>
<evidence type="ECO:0000256" key="1">
    <source>
        <dbReference type="SAM" id="MobiDB-lite"/>
    </source>
</evidence>
<dbReference type="InterPro" id="IPR008775">
    <property type="entry name" value="Phytyl_CoA_dOase-like"/>
</dbReference>
<dbReference type="GO" id="GO:0016491">
    <property type="term" value="F:oxidoreductase activity"/>
    <property type="evidence" value="ECO:0007669"/>
    <property type="project" value="UniProtKB-ARBA"/>
</dbReference>
<dbReference type="SUPFAM" id="SSF51197">
    <property type="entry name" value="Clavaminate synthase-like"/>
    <property type="match status" value="1"/>
</dbReference>
<dbReference type="PANTHER" id="PTHR20883">
    <property type="entry name" value="PHYTANOYL-COA DIOXYGENASE DOMAIN CONTAINING 1"/>
    <property type="match status" value="1"/>
</dbReference>
<reference evidence="2" key="1">
    <citation type="submission" date="2018-05" db="EMBL/GenBank/DDBJ databases">
        <authorList>
            <person name="Lanie J.A."/>
            <person name="Ng W.-L."/>
            <person name="Kazmierczak K.M."/>
            <person name="Andrzejewski T.M."/>
            <person name="Davidsen T.M."/>
            <person name="Wayne K.J."/>
            <person name="Tettelin H."/>
            <person name="Glass J.I."/>
            <person name="Rusch D."/>
            <person name="Podicherti R."/>
            <person name="Tsui H.-C.T."/>
            <person name="Winkler M.E."/>
        </authorList>
    </citation>
    <scope>NUCLEOTIDE SEQUENCE</scope>
</reference>
<evidence type="ECO:0008006" key="3">
    <source>
        <dbReference type="Google" id="ProtNLM"/>
    </source>
</evidence>
<dbReference type="Pfam" id="PF05721">
    <property type="entry name" value="PhyH"/>
    <property type="match status" value="1"/>
</dbReference>
<dbReference type="Gene3D" id="2.60.120.620">
    <property type="entry name" value="q2cbj1_9rhob like domain"/>
    <property type="match status" value="1"/>
</dbReference>
<accession>A0A381Q6G6</accession>
<dbReference type="AlphaFoldDB" id="A0A381Q6G6"/>
<sequence length="306" mass="34442">MVSGGLSSPADQILSTITMVLCCPYLPAFDGAALLTKNHIEFFNEHGYLHMPEVFSPDETLELETELDWLIGSWAGRSPGWSGDWRQVYMDPETEKKSKLVAMHDLYFYSDAWMRAVTHPHLTAAISQLIGPNVEVHHSTMHVKPPETGHPFPMHQDWAFYQHEDSRYIDVLVHLDDTDANNGEIRFLDGSHKEGARAHITSNASGPCTPFLPTDQYRLADAIPVPAKAGDVVCFSIHTVHGSYINQTHRNRRIVRIGYRDPDNRQTAGQSVGRPGIMVKGRRRREPEQPLFSINGPHISRKMKSG</sequence>
<gene>
    <name evidence="2" type="ORF">METZ01_LOCUS27785</name>
</gene>
<name>A0A381Q6G6_9ZZZZ</name>
<dbReference type="PANTHER" id="PTHR20883:SF48">
    <property type="entry name" value="ECTOINE DIOXYGENASE"/>
    <property type="match status" value="1"/>
</dbReference>
<proteinExistence type="predicted"/>